<dbReference type="OrthoDB" id="437919at2759"/>
<evidence type="ECO:0000256" key="1">
    <source>
        <dbReference type="SAM" id="MobiDB-lite"/>
    </source>
</evidence>
<reference evidence="2 3" key="1">
    <citation type="submission" date="2016-02" db="EMBL/GenBank/DDBJ databases">
        <title>Genome analysis of coral dinoflagellate symbionts highlights evolutionary adaptations to a symbiotic lifestyle.</title>
        <authorList>
            <person name="Aranda M."/>
            <person name="Li Y."/>
            <person name="Liew Y.J."/>
            <person name="Baumgarten S."/>
            <person name="Simakov O."/>
            <person name="Wilson M."/>
            <person name="Piel J."/>
            <person name="Ashoor H."/>
            <person name="Bougouffa S."/>
            <person name="Bajic V.B."/>
            <person name="Ryu T."/>
            <person name="Ravasi T."/>
            <person name="Bayer T."/>
            <person name="Micklem G."/>
            <person name="Kim H."/>
            <person name="Bhak J."/>
            <person name="Lajeunesse T.C."/>
            <person name="Voolstra C.R."/>
        </authorList>
    </citation>
    <scope>NUCLEOTIDE SEQUENCE [LARGE SCALE GENOMIC DNA]</scope>
    <source>
        <strain evidence="2 3">CCMP2467</strain>
    </source>
</reference>
<comment type="caution">
    <text evidence="2">The sequence shown here is derived from an EMBL/GenBank/DDBJ whole genome shotgun (WGS) entry which is preliminary data.</text>
</comment>
<proteinExistence type="predicted"/>
<name>A0A1Q9CQQ2_SYMMI</name>
<accession>A0A1Q9CQQ2</accession>
<sequence length="312" mass="35032">MANERAMPADPTLTDRNPRRRRYRKGQEICQEDQFQRQRRTLEGNRSKRERGYQGDTYLPDYHETMVHYNKSFGVLQELFDHRDFVGFVEELHGSRSLNPTQTPSKPLPSAMGSCCFVWLHPVAVDSCDDKGKAVSSSRPRPREDDYRIGVQALLCSDELRRFARYAGLPAVPRAEAVGRTWRQALGAGFGTKAQLRDPEITSGSIISYDYVVMESLMVPLAGASRPDDSGACSVEAAVHGGWMVLTIGDRASCVATVYRWLCRKRLCSMSAWSTLCGCVGSCPYKATCQFPLSWRRRSCASRATSITDHSR</sequence>
<evidence type="ECO:0000313" key="2">
    <source>
        <dbReference type="EMBL" id="OLP85249.1"/>
    </source>
</evidence>
<dbReference type="EMBL" id="LSRX01000986">
    <property type="protein sequence ID" value="OLP85249.1"/>
    <property type="molecule type" value="Genomic_DNA"/>
</dbReference>
<dbReference type="AlphaFoldDB" id="A0A1Q9CQQ2"/>
<protein>
    <submittedName>
        <fullName evidence="2">Uncharacterized protein</fullName>
    </submittedName>
</protein>
<evidence type="ECO:0000313" key="3">
    <source>
        <dbReference type="Proteomes" id="UP000186817"/>
    </source>
</evidence>
<feature type="region of interest" description="Disordered" evidence="1">
    <location>
        <begin position="1"/>
        <end position="33"/>
    </location>
</feature>
<dbReference type="Proteomes" id="UP000186817">
    <property type="component" value="Unassembled WGS sequence"/>
</dbReference>
<organism evidence="2 3">
    <name type="scientific">Symbiodinium microadriaticum</name>
    <name type="common">Dinoflagellate</name>
    <name type="synonym">Zooxanthella microadriatica</name>
    <dbReference type="NCBI Taxonomy" id="2951"/>
    <lineage>
        <taxon>Eukaryota</taxon>
        <taxon>Sar</taxon>
        <taxon>Alveolata</taxon>
        <taxon>Dinophyceae</taxon>
        <taxon>Suessiales</taxon>
        <taxon>Symbiodiniaceae</taxon>
        <taxon>Symbiodinium</taxon>
    </lineage>
</organism>
<keyword evidence="3" id="KW-1185">Reference proteome</keyword>
<gene>
    <name evidence="2" type="ORF">AK812_SmicGene33766</name>
</gene>